<comment type="similarity">
    <text evidence="13">Belongs to the polysaccharide monooxygenase AA9 family.</text>
</comment>
<dbReference type="PANTHER" id="PTHR33353">
    <property type="entry name" value="PUTATIVE (AFU_ORTHOLOGUE AFUA_1G12560)-RELATED"/>
    <property type="match status" value="1"/>
</dbReference>
<sequence length="231" mass="25034">MKYTLISLLAACSVGTAHWNYPVLVAQGQPSGEWEFVRLVDDHYGQSPVKGDVNSAALRCNEANPPNRTSTKEVQAGEEIAFQASQAMTHPGPFQVYMARAPDGVKAEDFAGDGDVWFKIFASQANITEHQMDWPGMNSKMLNATIPKSTPDGDYLIRAEQISLHQASQENGAQFYVGCAQVRVTGGGTGDPGPKVAIPGAYKVDDPGIKINIWYPIPERYDPPGPPVWTG</sequence>
<feature type="chain" id="PRO_5046420056" description="lytic cellulose monooxygenase (C4-dehydrogenating)" evidence="16">
    <location>
        <begin position="20"/>
        <end position="231"/>
    </location>
</feature>
<dbReference type="PANTHER" id="PTHR33353:SF10">
    <property type="entry name" value="ENDO-BETA-1,4-GLUCANASE D"/>
    <property type="match status" value="1"/>
</dbReference>
<dbReference type="EMBL" id="JBBPHU010000004">
    <property type="protein sequence ID" value="KAK7518853.1"/>
    <property type="molecule type" value="Genomic_DNA"/>
</dbReference>
<protein>
    <recommendedName>
        <fullName evidence="15">lytic cellulose monooxygenase (C4-dehydrogenating)</fullName>
        <ecNumber evidence="15">1.14.99.56</ecNumber>
    </recommendedName>
</protein>
<evidence type="ECO:0000256" key="15">
    <source>
        <dbReference type="ARBA" id="ARBA00047174"/>
    </source>
</evidence>
<evidence type="ECO:0000256" key="13">
    <source>
        <dbReference type="ARBA" id="ARBA00044502"/>
    </source>
</evidence>
<comment type="subcellular location">
    <subcellularLocation>
        <location evidence="2">Secreted</location>
    </subcellularLocation>
</comment>
<keyword evidence="5 16" id="KW-0732">Signal</keyword>
<keyword evidence="3" id="KW-0964">Secreted</keyword>
<evidence type="ECO:0000256" key="6">
    <source>
        <dbReference type="ARBA" id="ARBA00023001"/>
    </source>
</evidence>
<comment type="catalytic activity">
    <reaction evidence="14">
        <text>[(1-&gt;4)-beta-D-glucosyl]n+m + reduced acceptor + O2 = 4-dehydro-beta-D-glucosyl-[(1-&gt;4)-beta-D-glucosyl]n-1 + [(1-&gt;4)-beta-D-glucosyl]m + acceptor + H2O.</text>
        <dbReference type="EC" id="1.14.99.56"/>
    </reaction>
</comment>
<evidence type="ECO:0000256" key="5">
    <source>
        <dbReference type="ARBA" id="ARBA00022729"/>
    </source>
</evidence>
<evidence type="ECO:0000256" key="9">
    <source>
        <dbReference type="ARBA" id="ARBA00023033"/>
    </source>
</evidence>
<dbReference type="InterPro" id="IPR005103">
    <property type="entry name" value="AA9_LPMO"/>
</dbReference>
<gene>
    <name evidence="18" type="ORF">IWZ03DRAFT_158289</name>
</gene>
<evidence type="ECO:0000256" key="14">
    <source>
        <dbReference type="ARBA" id="ARBA00045077"/>
    </source>
</evidence>
<evidence type="ECO:0000256" key="4">
    <source>
        <dbReference type="ARBA" id="ARBA00022723"/>
    </source>
</evidence>
<evidence type="ECO:0000256" key="2">
    <source>
        <dbReference type="ARBA" id="ARBA00004613"/>
    </source>
</evidence>
<evidence type="ECO:0000256" key="10">
    <source>
        <dbReference type="ARBA" id="ARBA00023157"/>
    </source>
</evidence>
<evidence type="ECO:0000259" key="17">
    <source>
        <dbReference type="Pfam" id="PF03443"/>
    </source>
</evidence>
<evidence type="ECO:0000256" key="16">
    <source>
        <dbReference type="SAM" id="SignalP"/>
    </source>
</evidence>
<keyword evidence="4" id="KW-0479">Metal-binding</keyword>
<keyword evidence="6" id="KW-0136">Cellulose degradation</keyword>
<accession>A0ABR1KUB9</accession>
<comment type="caution">
    <text evidence="18">The sequence shown here is derived from an EMBL/GenBank/DDBJ whole genome shotgun (WGS) entry which is preliminary data.</text>
</comment>
<comment type="cofactor">
    <cofactor evidence="1">
        <name>Cu(2+)</name>
        <dbReference type="ChEBI" id="CHEBI:29036"/>
    </cofactor>
</comment>
<evidence type="ECO:0000256" key="8">
    <source>
        <dbReference type="ARBA" id="ARBA00023008"/>
    </source>
</evidence>
<dbReference type="CDD" id="cd21175">
    <property type="entry name" value="LPMO_AA9"/>
    <property type="match status" value="1"/>
</dbReference>
<name>A0ABR1KUB9_9PEZI</name>
<evidence type="ECO:0000313" key="18">
    <source>
        <dbReference type="EMBL" id="KAK7518853.1"/>
    </source>
</evidence>
<evidence type="ECO:0000256" key="7">
    <source>
        <dbReference type="ARBA" id="ARBA00023002"/>
    </source>
</evidence>
<evidence type="ECO:0000313" key="19">
    <source>
        <dbReference type="Proteomes" id="UP001363622"/>
    </source>
</evidence>
<dbReference type="Pfam" id="PF03443">
    <property type="entry name" value="AA9"/>
    <property type="match status" value="1"/>
</dbReference>
<keyword evidence="7" id="KW-0560">Oxidoreductase</keyword>
<proteinExistence type="inferred from homology"/>
<dbReference type="Proteomes" id="UP001363622">
    <property type="component" value="Unassembled WGS sequence"/>
</dbReference>
<keyword evidence="9" id="KW-0503">Monooxygenase</keyword>
<feature type="signal peptide" evidence="16">
    <location>
        <begin position="1"/>
        <end position="19"/>
    </location>
</feature>
<dbReference type="InterPro" id="IPR049892">
    <property type="entry name" value="AA9"/>
</dbReference>
<keyword evidence="10" id="KW-1015">Disulfide bond</keyword>
<evidence type="ECO:0000256" key="1">
    <source>
        <dbReference type="ARBA" id="ARBA00001973"/>
    </source>
</evidence>
<evidence type="ECO:0000256" key="3">
    <source>
        <dbReference type="ARBA" id="ARBA00022525"/>
    </source>
</evidence>
<keyword evidence="11" id="KW-0119">Carbohydrate metabolism</keyword>
<keyword evidence="19" id="KW-1185">Reference proteome</keyword>
<dbReference type="EC" id="1.14.99.56" evidence="15"/>
<organism evidence="18 19">
    <name type="scientific">Phyllosticta citriasiana</name>
    <dbReference type="NCBI Taxonomy" id="595635"/>
    <lineage>
        <taxon>Eukaryota</taxon>
        <taxon>Fungi</taxon>
        <taxon>Dikarya</taxon>
        <taxon>Ascomycota</taxon>
        <taxon>Pezizomycotina</taxon>
        <taxon>Dothideomycetes</taxon>
        <taxon>Dothideomycetes incertae sedis</taxon>
        <taxon>Botryosphaeriales</taxon>
        <taxon>Phyllostictaceae</taxon>
        <taxon>Phyllosticta</taxon>
    </lineage>
</organism>
<dbReference type="Gene3D" id="2.70.50.70">
    <property type="match status" value="1"/>
</dbReference>
<evidence type="ECO:0000256" key="12">
    <source>
        <dbReference type="ARBA" id="ARBA00023326"/>
    </source>
</evidence>
<feature type="domain" description="Auxiliary Activity family 9 catalytic" evidence="17">
    <location>
        <begin position="27"/>
        <end position="217"/>
    </location>
</feature>
<keyword evidence="8" id="KW-0186">Copper</keyword>
<reference evidence="18 19" key="1">
    <citation type="submission" date="2024-04" db="EMBL/GenBank/DDBJ databases">
        <title>Phyllosticta paracitricarpa is synonymous to the EU quarantine fungus P. citricarpa based on phylogenomic analyses.</title>
        <authorList>
            <consortium name="Lawrence Berkeley National Laboratory"/>
            <person name="Van Ingen-Buijs V.A."/>
            <person name="Van Westerhoven A.C."/>
            <person name="Haridas S."/>
            <person name="Skiadas P."/>
            <person name="Martin F."/>
            <person name="Groenewald J.Z."/>
            <person name="Crous P.W."/>
            <person name="Seidl M.F."/>
        </authorList>
    </citation>
    <scope>NUCLEOTIDE SEQUENCE [LARGE SCALE GENOMIC DNA]</scope>
    <source>
        <strain evidence="18 19">CBS 123371</strain>
    </source>
</reference>
<evidence type="ECO:0000256" key="11">
    <source>
        <dbReference type="ARBA" id="ARBA00023277"/>
    </source>
</evidence>
<keyword evidence="12" id="KW-0624">Polysaccharide degradation</keyword>